<dbReference type="InParanoid" id="A0A2T0GTX3"/>
<dbReference type="InterPro" id="IPR014721">
    <property type="entry name" value="Ribsml_uS5_D2-typ_fold_subgr"/>
</dbReference>
<comment type="caution">
    <text evidence="3">The sequence shown here is derived from an EMBL/GenBank/DDBJ whole genome shotgun (WGS) entry which is preliminary data.</text>
</comment>
<dbReference type="PANTHER" id="PTHR32039">
    <property type="entry name" value="MAGNESIUM-CHELATASE SUBUNIT CHLI"/>
    <property type="match status" value="1"/>
</dbReference>
<dbReference type="InterPro" id="IPR004482">
    <property type="entry name" value="Mg_chelat-rel"/>
</dbReference>
<sequence length="507" mass="53449">MGLRTTHAVALFGVDGVLVEIEADVRSGGLPGVQLLGLPDAALQESKNRVRAAITNSGESWPQSHVTLALSPAALPKTGTSFDTALAVAVLAATEWIPYAPLEGTVFFGELALDGRVRTVAGLLPGLLAAAEGGMRRAVVPAAGLAEARSVPGIEVLGAESLGEVVSWARGEGDLHQCPADGPREAAEDVTEEDLADVRGQPEARRALEIAAAGGHHLLMIGPPGTGKTMLARRLCGLLPELSAEEALETTAIHSVAGVLPEGGALVRSAPFVAPHHSVSVSGLIGGGTGLARPGAVSRAHRGVLFVDEACEFGAQRLESLRTALEEGEVRISRKDGTLRYPARFQLVLATNPCPCAPARELDCRCTSQARRRYLNKLSGPLLDRTDLRVRMRPVTTGDLVSGGEPETSARVRARVSRAREAAAHRWREYGWRTNSEVPGPKLRGEFALPGTTTALVDRGLDTGALTARGADRCLRVAWTLSDLEGAERPEAEHVAAALQFRERPVV</sequence>
<evidence type="ECO:0000313" key="4">
    <source>
        <dbReference type="Proteomes" id="UP000239352"/>
    </source>
</evidence>
<dbReference type="Gene3D" id="3.30.230.10">
    <property type="match status" value="1"/>
</dbReference>
<dbReference type="SUPFAM" id="SSF52540">
    <property type="entry name" value="P-loop containing nucleoside triphosphate hydrolases"/>
    <property type="match status" value="1"/>
</dbReference>
<evidence type="ECO:0000259" key="2">
    <source>
        <dbReference type="SMART" id="SM00382"/>
    </source>
</evidence>
<dbReference type="Proteomes" id="UP000239352">
    <property type="component" value="Unassembled WGS sequence"/>
</dbReference>
<dbReference type="Pfam" id="PF01078">
    <property type="entry name" value="Mg_chelatase"/>
    <property type="match status" value="1"/>
</dbReference>
<dbReference type="NCBIfam" id="TIGR00368">
    <property type="entry name" value="YifB family Mg chelatase-like AAA ATPase"/>
    <property type="match status" value="1"/>
</dbReference>
<comment type="similarity">
    <text evidence="1">Belongs to the Mg-chelatase subunits D/I family. ComM subfamily.</text>
</comment>
<dbReference type="InterPro" id="IPR025158">
    <property type="entry name" value="Mg_chelat-rel_C"/>
</dbReference>
<dbReference type="SMART" id="SM00382">
    <property type="entry name" value="AAA"/>
    <property type="match status" value="1"/>
</dbReference>
<dbReference type="CDD" id="cd00009">
    <property type="entry name" value="AAA"/>
    <property type="match status" value="1"/>
</dbReference>
<dbReference type="InterPro" id="IPR003593">
    <property type="entry name" value="AAA+_ATPase"/>
</dbReference>
<dbReference type="AlphaFoldDB" id="A0A2T0GTX3"/>
<evidence type="ECO:0000256" key="1">
    <source>
        <dbReference type="ARBA" id="ARBA00006354"/>
    </source>
</evidence>
<dbReference type="SUPFAM" id="SSF54211">
    <property type="entry name" value="Ribosomal protein S5 domain 2-like"/>
    <property type="match status" value="1"/>
</dbReference>
<dbReference type="InterPro" id="IPR020568">
    <property type="entry name" value="Ribosomal_Su5_D2-typ_SF"/>
</dbReference>
<dbReference type="Pfam" id="PF13541">
    <property type="entry name" value="ChlI"/>
    <property type="match status" value="1"/>
</dbReference>
<dbReference type="STRING" id="1050202.GCA_000384035_02284"/>
<proteinExistence type="inferred from homology"/>
<dbReference type="InterPro" id="IPR027417">
    <property type="entry name" value="P-loop_NTPase"/>
</dbReference>
<dbReference type="FunCoup" id="A0A2T0GTX3">
    <property type="interactions" value="19"/>
</dbReference>
<name>A0A2T0GTX3_ACTMO</name>
<evidence type="ECO:0000313" key="3">
    <source>
        <dbReference type="EMBL" id="PRW62544.1"/>
    </source>
</evidence>
<dbReference type="EMBL" id="PVSR01000030">
    <property type="protein sequence ID" value="PRW62544.1"/>
    <property type="molecule type" value="Genomic_DNA"/>
</dbReference>
<keyword evidence="4" id="KW-1185">Reference proteome</keyword>
<reference evidence="3 4" key="1">
    <citation type="submission" date="2018-03" db="EMBL/GenBank/DDBJ databases">
        <title>Actinopolyspora mortivallis from Sahara, screening for active biomolecules.</title>
        <authorList>
            <person name="Selama O."/>
            <person name="Wellington E.M.H."/>
            <person name="Hacene H."/>
        </authorList>
    </citation>
    <scope>NUCLEOTIDE SEQUENCE [LARGE SCALE GENOMIC DNA]</scope>
    <source>
        <strain evidence="3 4">M5A</strain>
    </source>
</reference>
<feature type="domain" description="AAA+ ATPase" evidence="2">
    <location>
        <begin position="214"/>
        <end position="396"/>
    </location>
</feature>
<dbReference type="RefSeq" id="WP_106114580.1">
    <property type="nucleotide sequence ID" value="NZ_PVSR01000030.1"/>
</dbReference>
<accession>A0A2T0GTX3</accession>
<protein>
    <recommendedName>
        <fullName evidence="2">AAA+ ATPase domain-containing protein</fullName>
    </recommendedName>
</protein>
<dbReference type="PANTHER" id="PTHR32039:SF7">
    <property type="entry name" value="COMPETENCE PROTEIN COMM"/>
    <property type="match status" value="1"/>
</dbReference>
<dbReference type="InterPro" id="IPR045006">
    <property type="entry name" value="CHLI-like"/>
</dbReference>
<dbReference type="Gene3D" id="3.40.50.300">
    <property type="entry name" value="P-loop containing nucleotide triphosphate hydrolases"/>
    <property type="match status" value="1"/>
</dbReference>
<dbReference type="GO" id="GO:0005524">
    <property type="term" value="F:ATP binding"/>
    <property type="evidence" value="ECO:0007669"/>
    <property type="project" value="InterPro"/>
</dbReference>
<dbReference type="Pfam" id="PF13335">
    <property type="entry name" value="Mg_chelatase_C"/>
    <property type="match status" value="1"/>
</dbReference>
<gene>
    <name evidence="3" type="ORF">CEP50_15040</name>
</gene>
<dbReference type="InterPro" id="IPR000523">
    <property type="entry name" value="Mg_chelatse_chII-like_cat_dom"/>
</dbReference>
<organism evidence="3 4">
    <name type="scientific">Actinopolyspora mortivallis</name>
    <dbReference type="NCBI Taxonomy" id="33906"/>
    <lineage>
        <taxon>Bacteria</taxon>
        <taxon>Bacillati</taxon>
        <taxon>Actinomycetota</taxon>
        <taxon>Actinomycetes</taxon>
        <taxon>Actinopolysporales</taxon>
        <taxon>Actinopolysporaceae</taxon>
        <taxon>Actinopolyspora</taxon>
    </lineage>
</organism>